<keyword evidence="1" id="KW-1133">Transmembrane helix</keyword>
<accession>A0AA91DTU7</accession>
<feature type="transmembrane region" description="Helical" evidence="1">
    <location>
        <begin position="75"/>
        <end position="94"/>
    </location>
</feature>
<feature type="transmembrane region" description="Helical" evidence="1">
    <location>
        <begin position="12"/>
        <end position="36"/>
    </location>
</feature>
<evidence type="ECO:0000313" key="3">
    <source>
        <dbReference type="Proteomes" id="UP000077852"/>
    </source>
</evidence>
<feature type="transmembrane region" description="Helical" evidence="1">
    <location>
        <begin position="156"/>
        <end position="178"/>
    </location>
</feature>
<dbReference type="EMBL" id="LVHG01000025">
    <property type="protein sequence ID" value="OAK66441.1"/>
    <property type="molecule type" value="Genomic_DNA"/>
</dbReference>
<protein>
    <submittedName>
        <fullName evidence="2">Uncharacterized protein</fullName>
    </submittedName>
</protein>
<feature type="transmembrane region" description="Helical" evidence="1">
    <location>
        <begin position="48"/>
        <end position="69"/>
    </location>
</feature>
<reference evidence="2 3" key="1">
    <citation type="submission" date="2016-03" db="EMBL/GenBank/DDBJ databases">
        <title>Genome sequence of Variovorax paradoxus KB5.</title>
        <authorList>
            <person name="Jeong H."/>
            <person name="Hong C.E."/>
            <person name="Jo S.H."/>
            <person name="Park J.M."/>
        </authorList>
    </citation>
    <scope>NUCLEOTIDE SEQUENCE [LARGE SCALE GENOMIC DNA]</scope>
    <source>
        <strain evidence="2 3">KB5</strain>
    </source>
</reference>
<comment type="caution">
    <text evidence="2">The sequence shown here is derived from an EMBL/GenBank/DDBJ whole genome shotgun (WGS) entry which is preliminary data.</text>
</comment>
<dbReference type="Proteomes" id="UP000077852">
    <property type="component" value="Unassembled WGS sequence"/>
</dbReference>
<name>A0AA91DTU7_VARPD</name>
<proteinExistence type="predicted"/>
<dbReference type="AlphaFoldDB" id="A0AA91DTU7"/>
<keyword evidence="1" id="KW-0812">Transmembrane</keyword>
<feature type="transmembrane region" description="Helical" evidence="1">
    <location>
        <begin position="199"/>
        <end position="216"/>
    </location>
</feature>
<gene>
    <name evidence="2" type="ORF">A3K87_08320</name>
</gene>
<feature type="transmembrane region" description="Helical" evidence="1">
    <location>
        <begin position="115"/>
        <end position="136"/>
    </location>
</feature>
<keyword evidence="1" id="KW-0472">Membrane</keyword>
<evidence type="ECO:0000313" key="2">
    <source>
        <dbReference type="EMBL" id="OAK66441.1"/>
    </source>
</evidence>
<sequence>MASTAGLWPWLAVAGLGALHGLSPANGWMFAAACGVQARDGAQARRALLPIALGHCVSVAVVAWGFAWGMSMEHARVQGVAGGLLLGLAAYRCLRGEASQAGRGASGIRAGQAGIALWSFLMATAHGAGLMLVPALMPLCLADNPAREITASGSLLLALAAIGVHTAATLATTGAIAAGVCRGVALHPRLMGDRFQRHAWTAALAATGVLLVVLRGG</sequence>
<dbReference type="RefSeq" id="WP_081266366.1">
    <property type="nucleotide sequence ID" value="NZ_LVHG01000025.1"/>
</dbReference>
<organism evidence="2 3">
    <name type="scientific">Variovorax paradoxus</name>
    <dbReference type="NCBI Taxonomy" id="34073"/>
    <lineage>
        <taxon>Bacteria</taxon>
        <taxon>Pseudomonadati</taxon>
        <taxon>Pseudomonadota</taxon>
        <taxon>Betaproteobacteria</taxon>
        <taxon>Burkholderiales</taxon>
        <taxon>Comamonadaceae</taxon>
        <taxon>Variovorax</taxon>
    </lineage>
</organism>
<evidence type="ECO:0000256" key="1">
    <source>
        <dbReference type="SAM" id="Phobius"/>
    </source>
</evidence>